<evidence type="ECO:0000313" key="3">
    <source>
        <dbReference type="Proteomes" id="UP000258997"/>
    </source>
</evidence>
<reference evidence="2 3" key="1">
    <citation type="submission" date="2018-07" db="EMBL/GenBank/DDBJ databases">
        <title>Giant CbK-like Caulobacter bacteriophages have genetically divergent genomes.</title>
        <authorList>
            <person name="Wilson K.M."/>
            <person name="Ely B."/>
        </authorList>
    </citation>
    <scope>NUCLEOTIDE SEQUENCE [LARGE SCALE GENOMIC DNA]</scope>
</reference>
<sequence length="47" mass="5205">MALLDILGRAAAIYMIVAVIASVLVIRPWRCSRDTGQSLWKAFGWGK</sequence>
<proteinExistence type="predicted"/>
<evidence type="ECO:0000256" key="1">
    <source>
        <dbReference type="SAM" id="Phobius"/>
    </source>
</evidence>
<organism evidence="2 3">
    <name type="scientific">Caulobacter phage CcrBL10</name>
    <dbReference type="NCBI Taxonomy" id="2283269"/>
    <lineage>
        <taxon>Viruses</taxon>
        <taxon>Duplodnaviria</taxon>
        <taxon>Heunggongvirae</taxon>
        <taxon>Uroviricota</taxon>
        <taxon>Caudoviricetes</taxon>
        <taxon>Jeanschmidtviridae</taxon>
        <taxon>Poindextervirus</taxon>
        <taxon>Poindextervirus BL10</taxon>
    </lineage>
</organism>
<dbReference type="Proteomes" id="UP000258997">
    <property type="component" value="Segment"/>
</dbReference>
<evidence type="ECO:0000313" key="2">
    <source>
        <dbReference type="EMBL" id="AXQ68373.1"/>
    </source>
</evidence>
<keyword evidence="1" id="KW-0812">Transmembrane</keyword>
<feature type="transmembrane region" description="Helical" evidence="1">
    <location>
        <begin position="6"/>
        <end position="26"/>
    </location>
</feature>
<keyword evidence="1" id="KW-1133">Transmembrane helix</keyword>
<keyword evidence="3" id="KW-1185">Reference proteome</keyword>
<name>A0A385E990_9CAUD</name>
<accession>A0A385E990</accession>
<keyword evidence="1" id="KW-0472">Membrane</keyword>
<dbReference type="EMBL" id="MH588544">
    <property type="protein sequence ID" value="AXQ68373.1"/>
    <property type="molecule type" value="Genomic_DNA"/>
</dbReference>
<protein>
    <submittedName>
        <fullName evidence="2">Uncharacterized protein</fullName>
    </submittedName>
</protein>
<gene>
    <name evidence="2" type="ORF">CcrBL10_gp169c</name>
</gene>